<evidence type="ECO:0000256" key="1">
    <source>
        <dbReference type="SAM" id="MobiDB-lite"/>
    </source>
</evidence>
<dbReference type="OrthoDB" id="1726347at2759"/>
<name>A0A7I8KAH3_SPIIN</name>
<feature type="compositionally biased region" description="Basic residues" evidence="1">
    <location>
        <begin position="64"/>
        <end position="74"/>
    </location>
</feature>
<dbReference type="InterPro" id="IPR008889">
    <property type="entry name" value="VQ"/>
</dbReference>
<evidence type="ECO:0000259" key="2">
    <source>
        <dbReference type="Pfam" id="PF05678"/>
    </source>
</evidence>
<evidence type="ECO:0000313" key="3">
    <source>
        <dbReference type="EMBL" id="CAA7394306.1"/>
    </source>
</evidence>
<evidence type="ECO:0000313" key="4">
    <source>
        <dbReference type="Proteomes" id="UP000663760"/>
    </source>
</evidence>
<sequence>MIMSEVNGGDGNWMGYYQYHPSPLPEATMTTSRAPAPAPAAAPPPTGSGGGATTQPSIEGRIVKTGRKRSRASRKTPTTLLNTDTTNFRAMVQQFTGAPTAGNQAFLETTAAGVSSVGPTTLSFGPGGGPRIYNQRPPAFSYGVQLHQYQQFNQNQESQFFSPGGGRTGAIGNGDVFINPQEGYMLEGEGSSSGITRDVFPSR</sequence>
<proteinExistence type="predicted"/>
<accession>A0A7I8KAH3</accession>
<reference evidence="3" key="1">
    <citation type="submission" date="2020-02" db="EMBL/GenBank/DDBJ databases">
        <authorList>
            <person name="Scholz U."/>
            <person name="Mascher M."/>
            <person name="Fiebig A."/>
        </authorList>
    </citation>
    <scope>NUCLEOTIDE SEQUENCE</scope>
</reference>
<dbReference type="EMBL" id="LR746267">
    <property type="protein sequence ID" value="CAA7394306.1"/>
    <property type="molecule type" value="Genomic_DNA"/>
</dbReference>
<dbReference type="Pfam" id="PF05678">
    <property type="entry name" value="VQ"/>
    <property type="match status" value="1"/>
</dbReference>
<dbReference type="PANTHER" id="PTHR33179">
    <property type="entry name" value="VQ MOTIF-CONTAINING PROTEIN"/>
    <property type="match status" value="1"/>
</dbReference>
<feature type="compositionally biased region" description="Pro residues" evidence="1">
    <location>
        <begin position="36"/>
        <end position="46"/>
    </location>
</feature>
<dbReference type="PANTHER" id="PTHR33179:SF29">
    <property type="entry name" value="OS06G0666400 PROTEIN"/>
    <property type="match status" value="1"/>
</dbReference>
<keyword evidence="4" id="KW-1185">Reference proteome</keyword>
<protein>
    <recommendedName>
        <fullName evidence="2">VQ domain-containing protein</fullName>
    </recommendedName>
</protein>
<dbReference type="InterPro" id="IPR039609">
    <property type="entry name" value="VQ_15/22"/>
</dbReference>
<dbReference type="Proteomes" id="UP000663760">
    <property type="component" value="Chromosome 4"/>
</dbReference>
<organism evidence="3 4">
    <name type="scientific">Spirodela intermedia</name>
    <name type="common">Intermediate duckweed</name>
    <dbReference type="NCBI Taxonomy" id="51605"/>
    <lineage>
        <taxon>Eukaryota</taxon>
        <taxon>Viridiplantae</taxon>
        <taxon>Streptophyta</taxon>
        <taxon>Embryophyta</taxon>
        <taxon>Tracheophyta</taxon>
        <taxon>Spermatophyta</taxon>
        <taxon>Magnoliopsida</taxon>
        <taxon>Liliopsida</taxon>
        <taxon>Araceae</taxon>
        <taxon>Lemnoideae</taxon>
        <taxon>Spirodela</taxon>
    </lineage>
</organism>
<feature type="domain" description="VQ" evidence="2">
    <location>
        <begin position="77"/>
        <end position="101"/>
    </location>
</feature>
<dbReference type="AlphaFoldDB" id="A0A7I8KAH3"/>
<gene>
    <name evidence="3" type="ORF">SI8410_04004967</name>
</gene>
<feature type="region of interest" description="Disordered" evidence="1">
    <location>
        <begin position="27"/>
        <end position="76"/>
    </location>
</feature>